<evidence type="ECO:0000313" key="66">
    <source>
        <dbReference type="Proteomes" id="UP000503567"/>
    </source>
</evidence>
<evidence type="ECO:0000313" key="38">
    <source>
        <dbReference type="EMBL" id="QOW02648.1"/>
    </source>
</evidence>
<evidence type="ECO:0000313" key="15">
    <source>
        <dbReference type="EMBL" id="QBH90745.1"/>
    </source>
</evidence>
<evidence type="ECO:0000313" key="18">
    <source>
        <dbReference type="EMBL" id="QEY87878.1"/>
    </source>
</evidence>
<dbReference type="EMBL" id="MN172368">
    <property type="protein sequence ID" value="QGJ83434.1"/>
    <property type="molecule type" value="Genomic_DNA"/>
</dbReference>
<dbReference type="Proteomes" id="UP000594088">
    <property type="component" value="Segment"/>
</dbReference>
<dbReference type="EMBL" id="LR881473">
    <property type="protein sequence ID" value="CAD5338208.1"/>
    <property type="molecule type" value="Genomic_DNA"/>
</dbReference>
<evidence type="ECO:0000313" key="33">
    <source>
        <dbReference type="EMBL" id="QIM08617.1"/>
    </source>
</evidence>
<evidence type="ECO:0000313" key="4">
    <source>
        <dbReference type="EMBL" id="AXZ95846.1"/>
    </source>
</evidence>
<evidence type="ECO:0000313" key="13">
    <source>
        <dbReference type="EMBL" id="CAD7112583.1"/>
    </source>
</evidence>
<keyword evidence="1" id="KW-0472">Membrane</keyword>
<dbReference type="Proteomes" id="UP000501683">
    <property type="component" value="Segment"/>
</dbReference>
<reference evidence="21" key="15">
    <citation type="submission" date="2019-05" db="EMBL/GenBank/DDBJ databases">
        <title>Genome Sequences of Two African Swine Fever Virus Genotype II Isolates from wild boar in China.</title>
        <authorList>
            <person name="Ren Z."/>
            <person name="Guo H."/>
            <person name="Tu C."/>
        </authorList>
    </citation>
    <scope>NUCLEOTIDE SEQUENCE</scope>
    <source>
        <strain evidence="21">CN/2019/InnerMongolia-AES01</strain>
    </source>
</reference>
<dbReference type="Proteomes" id="UP000594604">
    <property type="component" value="Segment"/>
</dbReference>
<organismHost>
    <name type="scientific">Phacochoerus aethiopicus</name>
    <name type="common">Warthog</name>
    <dbReference type="NCBI Taxonomy" id="85517"/>
</organismHost>
<dbReference type="Proteomes" id="UP000503066">
    <property type="component" value="Genome"/>
</dbReference>
<dbReference type="EMBL" id="MK543947">
    <property type="protein sequence ID" value="QED90515.1"/>
    <property type="molecule type" value="Genomic_DNA"/>
</dbReference>
<keyword evidence="1" id="KW-1133">Transmembrane helix</keyword>
<dbReference type="Proteomes" id="UP000515749">
    <property type="component" value="Chromosome"/>
</dbReference>
<keyword evidence="1" id="KW-0812">Transmembrane</keyword>
<feature type="transmembrane region" description="Helical" evidence="1">
    <location>
        <begin position="12"/>
        <end position="28"/>
    </location>
</feature>
<reference evidence="45" key="32">
    <citation type="submission" date="2021-01" db="EMBL/GenBank/DDBJ databases">
        <title>Whole-genome Sequence of a Virulent African Swine Fever Virus isolated in 2020 from a Domestic Pig in Northen Vietnam.</title>
        <authorList>
            <person name="Truong Q.L."/>
            <person name="Nguyen T.H."/>
            <person name="Nguyen T.L."/>
            <person name="Shi J."/>
            <person name="Vu H."/>
            <person name="Lai T.L.H."/>
            <person name="Nguyen V.G."/>
        </authorList>
    </citation>
    <scope>NUCLEOTIDE SEQUENCE</scope>
    <source>
        <strain evidence="45">VNUA-ASFV-05L1/HaNam/VN/2020</strain>
    </source>
</reference>
<dbReference type="EMBL" id="MN270979">
    <property type="protein sequence ID" value="QIM09083.1"/>
    <property type="molecule type" value="Genomic_DNA"/>
</dbReference>
<dbReference type="EMBL" id="MN270969">
    <property type="protein sequence ID" value="QIM06745.1"/>
    <property type="molecule type" value="Genomic_DNA"/>
</dbReference>
<evidence type="ECO:0000313" key="40">
    <source>
        <dbReference type="EMBL" id="QOW03023.1"/>
    </source>
</evidence>
<dbReference type="Proteomes" id="UP000671820">
    <property type="component" value="Segment"/>
</dbReference>
<reference evidence="10" key="27">
    <citation type="submission" date="2020-06" db="EMBL/GenBank/DDBJ databases">
        <authorList>
            <person name="Domelevo Entfellner J.-B."/>
        </authorList>
    </citation>
    <scope>NUCLEOTIDE SEQUENCE [LARGE SCALE GENOMIC DNA]</scope>
    <source>
        <strain evidence="10">Tanzania/Rukwa/2017/1</strain>
    </source>
</reference>
<evidence type="ECO:0000313" key="10">
    <source>
        <dbReference type="EMBL" id="CAD0059523.1"/>
    </source>
</evidence>
<evidence type="ECO:0000313" key="27">
    <source>
        <dbReference type="EMBL" id="QIM07215.1"/>
    </source>
</evidence>
<proteinExistence type="predicted"/>
<reference evidence="19 60" key="9">
    <citation type="journal article" date="2019" name="Sci. China Life Sci.">
        <title>Nanopore sequencing of African swine fever virus.</title>
        <authorList>
            <person name="Jia L."/>
            <person name="Jiang M."/>
            <person name="Wu K."/>
            <person name="Hu J."/>
            <person name="Wang Y."/>
            <person name="Quan W."/>
            <person name="Hao M."/>
            <person name="Liu H."/>
            <person name="Wei H."/>
            <person name="Fan W."/>
            <person name="Liu W."/>
            <person name="Hu R."/>
            <person name="Wang D."/>
            <person name="Li J."/>
            <person name="Chen J."/>
            <person name="Liu D."/>
        </authorList>
    </citation>
    <scope>NUCLEOTIDE SEQUENCE [LARGE SCALE GENOMIC DNA]</scope>
    <source>
        <strain evidence="19 60">ASFV/pig/China/CAS19-01/2019</strain>
    </source>
</reference>
<dbReference type="Proteomes" id="UP000503294">
    <property type="component" value="Segment"/>
</dbReference>
<reference evidence="4" key="7">
    <citation type="submission" date="2018-02" db="EMBL/GenBank/DDBJ databases">
        <title>Whole genome sequencing of African swine fever virus strains isolated from infected wild boars and pigs.</title>
        <authorList>
            <person name="Wozniakowski G."/>
            <person name="Mazur N."/>
            <person name="Pejsak Z."/>
        </authorList>
    </citation>
    <scope>NUCLEOTIDE SEQUENCE [LARGE SCALE GENOMIC DNA]</scope>
    <source>
        <strain evidence="4">Pol16_20186_o7</strain>
        <strain evidence="5">Pol17_03029_C201</strain>
        <strain evidence="6">Pol17_04461_C210</strain>
    </source>
</reference>
<evidence type="ECO:0000313" key="62">
    <source>
        <dbReference type="Proteomes" id="UP000500690"/>
    </source>
</evidence>
<dbReference type="Proteomes" id="UP000502194">
    <property type="component" value="Segment"/>
</dbReference>
<evidence type="ECO:0000313" key="59">
    <source>
        <dbReference type="Proteomes" id="UP000326051"/>
    </source>
</evidence>
<reference evidence="14" key="8">
    <citation type="journal article" date="2019" name="Emerg. Microbes Infect.">
        <title>Genome sequences derived from pig and dried blood pig feed samples provide important insights into the transmission of African swine fever virus in China in 2018.</title>
        <authorList>
            <person name="Wen X."/>
            <person name="He X."/>
            <person name="Zhang X."/>
            <person name="Zhang X."/>
            <person name="Liu L."/>
            <person name="Guan Y."/>
            <person name="Zhang Y."/>
            <person name="Bu Z."/>
        </authorList>
    </citation>
    <scope>NUCLEOTIDE SEQUENCE [LARGE SCALE GENOMIC DNA]</scope>
    <source>
        <strain evidence="15">DB/LN/2018</strain>
        <strain evidence="14">Pig/HLJ/2018</strain>
    </source>
</reference>
<dbReference type="EMBL" id="LS478113">
    <property type="protein sequence ID" value="SPS73495.1"/>
    <property type="molecule type" value="Genomic_DNA"/>
</dbReference>
<dbReference type="Proteomes" id="UP000325567">
    <property type="component" value="Segment"/>
</dbReference>
<dbReference type="EMBL" id="MT847621">
    <property type="protein sequence ID" value="QOW02837.1"/>
    <property type="molecule type" value="Genomic_DNA"/>
</dbReference>
<dbReference type="EMBL" id="MW306192">
    <property type="protein sequence ID" value="QUQ60537.1"/>
    <property type="molecule type" value="Genomic_DNA"/>
</dbReference>
<dbReference type="Proteomes" id="UP000268358">
    <property type="component" value="Segment"/>
</dbReference>
<organism evidence="2 55">
    <name type="scientific">African swine fever virus</name>
    <name type="common">ASFV</name>
    <dbReference type="NCBI Taxonomy" id="10497"/>
    <lineage>
        <taxon>Viruses</taxon>
        <taxon>Varidnaviria</taxon>
        <taxon>Bamfordvirae</taxon>
        <taxon>Nucleocytoviricota</taxon>
        <taxon>Pokkesviricetes</taxon>
        <taxon>Asfuvirales</taxon>
        <taxon>Asfarviridae</taxon>
        <taxon>Asfivirus</taxon>
        <taxon>Asfivirus haemorrhagiae</taxon>
    </lineage>
</organism>
<dbReference type="EMBL" id="MW465755">
    <property type="protein sequence ID" value="QSG73809.1"/>
    <property type="molecule type" value="Genomic_DNA"/>
</dbReference>
<dbReference type="Proteomes" id="UP000678137">
    <property type="component" value="Segment"/>
</dbReference>
<organismHost>
    <name type="scientific">Potamochoerus larvatus</name>
    <name type="common">Bushpig</name>
    <dbReference type="NCBI Taxonomy" id="273792"/>
</organismHost>
<dbReference type="Proteomes" id="UP000428265">
    <property type="component" value="Segment"/>
</dbReference>
<organismHost>
    <name type="scientific">Phacochoerus africanus</name>
    <name type="common">Warthog</name>
    <dbReference type="NCBI Taxonomy" id="41426"/>
</organismHost>
<dbReference type="Proteomes" id="UP000675950">
    <property type="component" value="Segment"/>
</dbReference>
<evidence type="ECO:0000313" key="20">
    <source>
        <dbReference type="EMBL" id="QGV56977.1"/>
    </source>
</evidence>
<dbReference type="Proteomes" id="UP000292678">
    <property type="component" value="Segment"/>
</dbReference>
<reference evidence="7" key="10">
    <citation type="journal article" date="2019" name="Transbound. Emerg. Dis.">
        <title>Genome comparison of African swine fever virus China/2018/AnhuiXCGQ strain and related European p72 Genotype II strains.</title>
        <authorList>
            <person name="Bao J."/>
            <person name="Wang Q."/>
            <person name="Lin P."/>
            <person name="Liu C."/>
            <person name="Li L."/>
            <person name="Wu X."/>
            <person name="Chi T."/>
            <person name="Xu T."/>
            <person name="Ge S."/>
            <person name="Liu Y."/>
            <person name="Li J."/>
            <person name="Wang S."/>
            <person name="Qu H."/>
            <person name="Jin T."/>
            <person name="Wang Z."/>
        </authorList>
    </citation>
    <scope>NUCLEOTIDE SEQUENCE [LARGE SCALE GENOMIC DNA]</scope>
    <source>
        <strain evidence="7">China/2018/AnhuiXCGQ</strain>
    </source>
</reference>
<dbReference type="Proteomes" id="UP000500872">
    <property type="component" value="Segment"/>
</dbReference>
<dbReference type="Proteomes" id="UP000500690">
    <property type="component" value="Segment"/>
</dbReference>
<dbReference type="EMBL" id="MN270980">
    <property type="protein sequence ID" value="QIM09316.1"/>
    <property type="molecule type" value="Genomic_DNA"/>
</dbReference>
<reference evidence="8" key="6">
    <citation type="journal article" date="2018" name="Virol. J.">
        <title>Intra-epidemic genome variation in highly pathogenic African swine fever virus (ASFV) from the country of Georgia.</title>
        <authorList>
            <person name="Farlow J."/>
            <person name="Donduashvili M."/>
            <person name="Kokhreidze M."/>
            <person name="Kotorashvili A."/>
            <person name="Vepkhvadze N.G."/>
            <person name="Kotaria N."/>
            <person name="Gulbani A."/>
        </authorList>
    </citation>
    <scope>NUCLEOTIDE SEQUENCE</scope>
    <source>
        <strain evidence="8">Georgia 2008/1</strain>
        <strain evidence="9">Georgia 2008/2</strain>
    </source>
</reference>
<reference evidence="42 68" key="25">
    <citation type="submission" date="2020-05" db="EMBL/GenBank/DDBJ databases">
        <title>Comparative Analysis of Full Genome Sequences of African Swine Fever Virus isolates in Russia in 2019.</title>
        <authorList>
            <person name="Mazloum A."/>
            <person name="Vlasova N.N."/>
        </authorList>
    </citation>
    <scope>NUCLEOTIDE SEQUENCE [LARGE SCALE GENOMIC DNA]</scope>
    <source>
        <strain evidence="42">ASFV/Kabardino-Balkaria 19/WB-964</strain>
    </source>
</reference>
<dbReference type="Proteomes" id="UP000324915">
    <property type="component" value="Segment"/>
</dbReference>
<dbReference type="EMBL" id="MG939583">
    <property type="protein sequence ID" value="AXZ95846.1"/>
    <property type="molecule type" value="Genomic_DNA"/>
</dbReference>
<dbReference type="EMBL" id="MH910496">
    <property type="protein sequence ID" value="AZP54300.1"/>
    <property type="molecule type" value="Genomic_DNA"/>
</dbReference>
<dbReference type="EMBL" id="MN270978">
    <property type="protein sequence ID" value="QIM08850.1"/>
    <property type="molecule type" value="Genomic_DNA"/>
</dbReference>
<gene>
    <name evidence="3" type="primary">URF25</name>
    <name evidence="4" type="synonym">ACD_01020</name>
    <name evidence="20" type="synonym">ASFV G ACD 01020</name>
    <name evidence="10" type="synonym">ASFV G ACD 01020 CDS</name>
    <name evidence="12" type="synonym">ASFV26544 01020</name>
    <name evidence="16" type="synonym">ASFV_Ch_ACD_01020</name>
    <name evidence="7" type="synonym">ASFV_G_ACD_01020</name>
    <name evidence="25" type="synonym">URF025</name>
    <name evidence="3" type="ORF">AFSV47Ss_0104</name>
    <name evidence="8" type="ORF">ASFV-Georgia_4-096</name>
    <name evidence="12" type="ORF">ASFVARMWT4_00080</name>
</gene>
<reference evidence="21" key="16">
    <citation type="submission" date="2019-05" db="EMBL/GenBank/DDBJ databases">
        <title>Nanopore Sequencing as a Rapidly Deployable African swine fever Outbreak Tool.</title>
        <authorList>
            <person name="Ren Z."/>
            <person name="Guo H."/>
            <person name="Tu C."/>
            <person name="Yan X."/>
            <person name="He B."/>
        </authorList>
    </citation>
    <scope>NUCLEOTIDE SEQUENCE</scope>
    <source>
        <strain evidence="21">CN/2019/InnerMongolia-AES01</strain>
    </source>
</reference>
<dbReference type="Proteomes" id="UP000663149">
    <property type="component" value="Segment"/>
</dbReference>
<dbReference type="Proteomes" id="UP000501990">
    <property type="component" value="Segment"/>
</dbReference>
<organismHost>
    <name type="scientific">Ornithodoros</name>
    <name type="common">relapsing fever ticks</name>
    <dbReference type="NCBI Taxonomy" id="6937"/>
</organismHost>
<dbReference type="Proteomes" id="UP000593631">
    <property type="component" value="Segment"/>
</dbReference>
<dbReference type="Proteomes" id="UP000503567">
    <property type="component" value="Genome"/>
</dbReference>
<dbReference type="EMBL" id="MT847622">
    <property type="protein sequence ID" value="QOW03023.1"/>
    <property type="molecule type" value="Genomic_DNA"/>
</dbReference>
<evidence type="ECO:0000313" key="23">
    <source>
        <dbReference type="EMBL" id="QIE06863.1"/>
    </source>
</evidence>
<dbReference type="Proteomes" id="UP000594565">
    <property type="component" value="Segment"/>
</dbReference>
<evidence type="ECO:0000313" key="39">
    <source>
        <dbReference type="EMBL" id="QOW02837.1"/>
    </source>
</evidence>
<dbReference type="EMBL" id="MG939587">
    <property type="protein sequence ID" value="AXZ96034.1"/>
    <property type="molecule type" value="Genomic_DNA"/>
</dbReference>
<dbReference type="RefSeq" id="YP_009703321.1">
    <property type="nucleotide sequence ID" value="NC_044955.1"/>
</dbReference>
<dbReference type="Proteomes" id="UP000345145">
    <property type="component" value="Segment"/>
</dbReference>
<evidence type="ECO:0000313" key="37">
    <source>
        <dbReference type="EMBL" id="QLF78600.1"/>
    </source>
</evidence>
<dbReference type="EMBL" id="MN393477">
    <property type="protein sequence ID" value="QIE07026.1"/>
    <property type="molecule type" value="Genomic_DNA"/>
</dbReference>
<evidence type="ECO:0000256" key="1">
    <source>
        <dbReference type="SAM" id="Phobius"/>
    </source>
</evidence>
<dbReference type="EMBL" id="MN270974">
    <property type="protein sequence ID" value="QIM07916.1"/>
    <property type="molecule type" value="Genomic_DNA"/>
</dbReference>
<reference evidence="17 58" key="11">
    <citation type="journal article" date="2019" name="Transbound. Emerg. Dis.">
        <title>Newly emerged African swine fever virus strain Belgium/Etalle/wb/2018 : complete genomic sequence and comparative analysis with reference p72 genotype II strains.</title>
        <authorList>
            <person name="Gilliaux G."/>
            <person name="Garigliany M."/>
            <person name="Licoppe A."/>
            <person name="Paternostre J."/>
            <person name="Lesenfants C."/>
            <person name="Linden A."/>
            <person name="Desmecht D."/>
        </authorList>
    </citation>
    <scope>NUCLEOTIDE SEQUENCE [LARGE SCALE GENOMIC DNA]</scope>
    <source>
        <strain evidence="17 58">Belgium/Etalle/wb/2018</strain>
    </source>
</reference>
<dbReference type="KEGG" id="vg:41902129"/>
<evidence type="ECO:0000313" key="34">
    <source>
        <dbReference type="EMBL" id="QIM08850.1"/>
    </source>
</evidence>
<dbReference type="EMBL" id="MK128995">
    <property type="protein sequence ID" value="AYW34043.1"/>
    <property type="molecule type" value="Genomic_DNA"/>
</dbReference>
<evidence type="ECO:0000313" key="55">
    <source>
        <dbReference type="Proteomes" id="UP000117635"/>
    </source>
</evidence>
<dbReference type="Proteomes" id="UP000664916">
    <property type="component" value="Segment"/>
</dbReference>
<reference evidence="46" key="31">
    <citation type="journal article" date="2021" name="Sci. China Life Sci.">
        <title>Emergence and prevalence of naturally occurring lower virulent African swine fever viruses in domestic pigs in China in 2020.</title>
        <authorList>
            <person name="Sun E."/>
            <person name="Zhang Z."/>
            <person name="Wang Z."/>
            <person name="He X."/>
            <person name="Zhang X."/>
            <person name="Wang L."/>
            <person name="Wang W."/>
            <person name="Huang L."/>
            <person name="Xi F."/>
            <person name="Huangfu H."/>
            <person name="Tsegay G."/>
            <person name="Huo H."/>
            <person name="Sun J."/>
            <person name="Tian Z."/>
            <person name="Xia W."/>
            <person name="Yu X."/>
            <person name="Li F."/>
            <person name="Liu R."/>
            <person name="Guan Y."/>
            <person name="Zhao D."/>
            <person name="Bu Z."/>
        </authorList>
    </citation>
    <scope>NUCLEOTIDE SEQUENCE</scope>
    <source>
        <strain evidence="46">Pig/Heilongjiang/HRB1/2020</strain>
    </source>
</reference>
<dbReference type="EMBL" id="FR682468">
    <property type="protein sequence ID" value="CAD2068434.1"/>
    <property type="molecule type" value="Genomic_DNA"/>
</dbReference>
<evidence type="ECO:0000313" key="52">
    <source>
        <dbReference type="EMBL" id="VFV48006.1"/>
    </source>
</evidence>
<dbReference type="EMBL" id="MN270970">
    <property type="protein sequence ID" value="QIM06980.1"/>
    <property type="molecule type" value="Genomic_DNA"/>
</dbReference>
<accession>A0A1C6ZYU4</accession>
<dbReference type="EMBL" id="LR722600">
    <property type="protein sequence ID" value="VVW94151.1"/>
    <property type="molecule type" value="Genomic_DNA"/>
</dbReference>
<dbReference type="EMBL" id="MK333181">
    <property type="protein sequence ID" value="QBH90745.1"/>
    <property type="molecule type" value="Genomic_DNA"/>
</dbReference>
<dbReference type="EMBL" id="MN913970">
    <property type="protein sequence ID" value="QID21236.1"/>
    <property type="molecule type" value="Genomic_DNA"/>
</dbReference>
<evidence type="ECO:0000313" key="5">
    <source>
        <dbReference type="EMBL" id="AXZ96034.1"/>
    </source>
</evidence>
<evidence type="ECO:0000313" key="12">
    <source>
        <dbReference type="EMBL" id="CAD5338208.1"/>
    </source>
</evidence>
<reference evidence="23" key="19">
    <citation type="journal article" date="2020" name="J. ISSAAS">
        <title>Rapid phylogenetic analysis of African swine fever virus from metagenomic sequences.</title>
        <authorList>
            <person name="Xiong D."/>
            <person name="Zhang X."/>
            <person name="Yu J."/>
            <person name="Wei H."/>
        </authorList>
    </citation>
    <scope>NUCLEOTIDE SEQUENCE</scope>
    <source>
        <strain evidence="23">ASFV Wuhan 2019-1</strain>
        <strain evidence="24">ASFV Wuhan 2019-2</strain>
    </source>
</reference>
<evidence type="ECO:0000313" key="48">
    <source>
        <dbReference type="EMBL" id="QUQ60177.1"/>
    </source>
</evidence>
<reference evidence="46" key="33">
    <citation type="submission" date="2021-02" db="EMBL/GenBank/DDBJ databases">
        <authorList>
            <person name="Sun E.C."/>
            <person name="Zhang Z.J."/>
            <person name="Wang Z.L."/>
            <person name="He X.J."/>
            <person name="Zhao D.M."/>
            <person name="Bu Z.G."/>
        </authorList>
    </citation>
    <scope>NUCLEOTIDE SEQUENCE</scope>
    <source>
        <strain evidence="46">Pig/Heilongjiang/HRB1/2020</strain>
    </source>
</reference>
<evidence type="ECO:0000313" key="50">
    <source>
        <dbReference type="EMBL" id="QUQ60537.1"/>
    </source>
</evidence>
<dbReference type="EMBL" id="MN715134">
    <property type="protein sequence ID" value="QGV56977.1"/>
    <property type="molecule type" value="Genomic_DNA"/>
</dbReference>
<evidence type="ECO:0000313" key="64">
    <source>
        <dbReference type="Proteomes" id="UP000500898"/>
    </source>
</evidence>
<evidence type="ECO:0000313" key="29">
    <source>
        <dbReference type="EMBL" id="QIM07683.1"/>
    </source>
</evidence>
<dbReference type="Proteomes" id="UP000266411">
    <property type="component" value="Segment"/>
</dbReference>
<evidence type="ECO:0000313" key="47">
    <source>
        <dbReference type="EMBL" id="QTE18913.1"/>
    </source>
</evidence>
<reference evidence="47" key="29">
    <citation type="submission" date="2020-12" db="EMBL/GenBank/DDBJ databases">
        <authorList>
            <person name="Mileto P."/>
            <person name="Neave M."/>
            <person name="Williams D."/>
            <person name="Stevens V."/>
        </authorList>
    </citation>
    <scope>NUCLEOTIDE SEQUENCE</scope>
    <source>
        <strain evidence="47">ASFV/Timor-Leste/2019/1</strain>
    </source>
</reference>
<reference evidence="37 67" key="26">
    <citation type="submission" date="2020-05" db="EMBL/GenBank/DDBJ databases">
        <authorList>
            <person name="Zhang G."/>
            <person name="Li S."/>
            <person name="Lu G."/>
            <person name="Wang H."/>
            <person name="Zhou P."/>
            <person name="Ou J."/>
            <person name="Ji J."/>
            <person name="Ren Z."/>
            <person name="Cai S."/>
        </authorList>
    </citation>
    <scope>NUCLEOTIDE SEQUENCE [LARGE SCALE GENOMIC DNA]</scope>
    <source>
        <strain evidence="37">GZ201801</strain>
    </source>
</reference>
<evidence type="ECO:0000313" key="21">
    <source>
        <dbReference type="EMBL" id="QIA61486.1"/>
    </source>
</evidence>
<evidence type="ECO:0000313" key="25">
    <source>
        <dbReference type="EMBL" id="QIM06745.1"/>
    </source>
</evidence>
<dbReference type="Proteomes" id="UP000502885">
    <property type="component" value="Segment"/>
</dbReference>
<dbReference type="Proteomes" id="UP000501487">
    <property type="component" value="Segment"/>
</dbReference>
<evidence type="ECO:0000313" key="6">
    <source>
        <dbReference type="EMBL" id="AXZ96129.1"/>
    </source>
</evidence>
<dbReference type="EMBL" id="MT459800">
    <property type="protein sequence ID" value="QPB67598.1"/>
    <property type="molecule type" value="Genomic_DNA"/>
</dbReference>
<organismHost>
    <name type="scientific">Ornithodoros moubata</name>
    <name type="common">Soft tick</name>
    <name type="synonym">Argasid tick</name>
    <dbReference type="NCBI Taxonomy" id="6938"/>
</organismHost>
<evidence type="ECO:0000313" key="63">
    <source>
        <dbReference type="Proteomes" id="UP000500872"/>
    </source>
</evidence>
<dbReference type="Proteomes" id="UP000593778">
    <property type="component" value="Segment"/>
</dbReference>
<reference evidence="43" key="22">
    <citation type="journal article" date="2020" name="Vaccines (Basel)">
        <title>African Swine Fever Circulation among Free-Ranging Pigs in Sardinia: Data from the Eradication Program.</title>
        <authorList>
            <person name="Franzoni G."/>
            <person name="Dei Giudici S."/>
            <person name="Loi F."/>
            <person name="Sanna D."/>
            <person name="Floris M."/>
            <person name="Fiori M."/>
            <person name="Sanna M.L."/>
            <person name="Madrau P."/>
            <person name="Scarpa F."/>
            <person name="Zinellu S."/>
            <person name="Giammarioli M."/>
            <person name="Cappai S."/>
            <person name="De Mia G.M."/>
            <person name="Laddomada A."/>
            <person name="Rolesu S."/>
            <person name="Oggiano A."/>
        </authorList>
    </citation>
    <scope>NUCLEOTIDE SEQUENCE [LARGE SCALE GENOMIC DNA]</scope>
    <source>
        <strain evidence="43">103917/18</strain>
        <strain evidence="44">55234/18</strain>
    </source>
</reference>
<dbReference type="EMBL" id="MW396979">
    <property type="protein sequence ID" value="QTE18913.1"/>
    <property type="molecule type" value="Genomic_DNA"/>
</dbReference>
<evidence type="ECO:0000313" key="44">
    <source>
        <dbReference type="EMBL" id="QPL12017.1"/>
    </source>
</evidence>
<evidence type="ECO:0000313" key="41">
    <source>
        <dbReference type="EMBL" id="QOW03209.1"/>
    </source>
</evidence>
<organismHost>
    <name type="scientific">Sus scrofa</name>
    <name type="common">Pig</name>
    <dbReference type="NCBI Taxonomy" id="9823"/>
</organismHost>
<evidence type="ECO:0000313" key="56">
    <source>
        <dbReference type="Proteomes" id="UP000141072"/>
    </source>
</evidence>
<sequence>MKKKDAYEQAKAYNILNVAFLLPVMALPKDMLLRIFPKELVQTLLSQEGQRD</sequence>
<dbReference type="Proteomes" id="UP000327056">
    <property type="component" value="Segment"/>
</dbReference>
<reference evidence="22" key="20">
    <citation type="journal article" date="2020" name="Microbiol. Resour. Announc.">
        <title>Coding-Complete Genome Sequence of an African Swine Fever Virus Strain Liv13/33 Isolate from Experimental Transmission between Pigs and Ornithodoros moubata Ticks.</title>
        <authorList>
            <person name="Chastagner A."/>
            <person name="Pereira de Oliveira R."/>
            <person name="Hutet E."/>
            <person name="Le Dimna M."/>
            <person name="Paboeuf F."/>
            <person name="Lucas P."/>
            <person name="Blanchard Y."/>
            <person name="Dixon L."/>
            <person name="Vial L."/>
            <person name="Le Potier M.F."/>
        </authorList>
    </citation>
    <scope>NUCLEOTIDE SEQUENCE</scope>
    <source>
        <strain evidence="22">Liv13/33</strain>
    </source>
</reference>
<dbReference type="Proteomes" id="UP000316600">
    <property type="component" value="Segment"/>
</dbReference>
<reference evidence="48" key="30">
    <citation type="journal article" date="2021" name="Pathogens">
        <title>Comparative Analysis of Full Genome Sequences of African Swine Fever Virus Isolates Taken from Wild Boars in Russia in 2019.</title>
        <authorList>
            <person name="Mazloum A."/>
            <person name="van Schalkwyk A."/>
            <person name="Shotin A."/>
            <person name="Igolkin A."/>
            <person name="Shevchenko I."/>
            <person name="Gruzdev K.N."/>
            <person name="Vlasova N."/>
        </authorList>
    </citation>
    <scope>NUCLEOTIDE SEQUENCE</scope>
    <source>
        <strain evidence="48">ASFV/Amur 19/WB-6905</strain>
        <strain evidence="49">ASFV/Primorsky 19/WB-6723</strain>
        <strain evidence="50">ASFV/Ulyanovsk 19/WB-5699</strain>
    </source>
</reference>
<dbReference type="Proteomes" id="UP000267045">
    <property type="component" value="Segment"/>
</dbReference>
<reference evidence="2" key="4">
    <citation type="journal article" date="2016" name="Virol Rep">
        <title>Genomic analysis of Sardinian 26544/OG10 isolate of African swine fever virus.</title>
        <authorList>
            <person name="Bacciu D."/>
            <person name="Deligios M."/>
            <person name="Sanna G."/>
            <person name="Paola Madrau M."/>
            <person name="Luisa Sanna M."/>
            <person name="Dei Giudici S."/>
            <person name="Oggiano A."/>
        </authorList>
    </citation>
    <scope>NUCLEOTIDE SEQUENCE</scope>
    <source>
        <strain evidence="2">26544/OG10</strain>
    </source>
</reference>
<evidence type="ECO:0000313" key="42">
    <source>
        <dbReference type="EMBL" id="QPB67598.1"/>
    </source>
</evidence>
<dbReference type="Proteomes" id="UP000290386">
    <property type="component" value="Segment"/>
</dbReference>
<dbReference type="EMBL" id="MN270975">
    <property type="protein sequence ID" value="QIM08151.1"/>
    <property type="molecule type" value="Genomic_DNA"/>
</dbReference>
<dbReference type="Proteomes" id="UP000141072">
    <property type="component" value="Segment"/>
</dbReference>
<reference evidence="65 66" key="18">
    <citation type="journal article" date="2020" name="bioRxiv">
        <title>Rapid phylogenetic analysis of African swine fever virus from metagenomic sequences.</title>
        <authorList>
            <person name="Xiong D."/>
            <person name="Zhang X."/>
            <person name="Yu J."/>
            <person name="Wei H."/>
        </authorList>
    </citation>
    <scope>NUCLEOTIDE SEQUENCE [LARGE SCALE GENOMIC DNA]</scope>
</reference>
<evidence type="ECO:0000313" key="53">
    <source>
        <dbReference type="EMBL" id="VVW94144.1"/>
    </source>
</evidence>
<evidence type="ECO:0000313" key="14">
    <source>
        <dbReference type="EMBL" id="QBH90560.1"/>
    </source>
</evidence>
<dbReference type="EMBL" id="MN270972">
    <property type="protein sequence ID" value="QIM07450.1"/>
    <property type="molecule type" value="Genomic_DNA"/>
</dbReference>
<dbReference type="Proteomes" id="UP000594902">
    <property type="component" value="Segment"/>
</dbReference>
<dbReference type="Proteomes" id="UP000291821">
    <property type="component" value="Segment"/>
</dbReference>
<dbReference type="Proteomes" id="UP000502695">
    <property type="component" value="Segment"/>
</dbReference>
<dbReference type="Proteomes" id="UP001160000">
    <property type="component" value="Segment"/>
</dbReference>
<dbReference type="Proteomes" id="UP000117635">
    <property type="component" value="Segment"/>
</dbReference>
<dbReference type="EMBL" id="LR813622">
    <property type="protein sequence ID" value="CAD0059523.1"/>
    <property type="molecule type" value="Genomic_DNA"/>
</dbReference>
<dbReference type="Proteomes" id="UP000501235">
    <property type="component" value="Segment"/>
</dbReference>
<reference evidence="18 59" key="5">
    <citation type="journal article" date="2017" name="Transbound. Emerg. Dis.">
        <title>Experimental Infection of Domestic Pigs with African Swine Fever Virus Lithuania 2014 Genotype II Field Isolate.</title>
        <authorList>
            <person name="Gallardo C."/>
            <person name="Soler A."/>
            <person name="Nieto R."/>
            <person name="Cano C."/>
            <person name="Pelayo V."/>
            <person name="Sanchez M.A."/>
            <person name="Pridotkas G."/>
            <person name="Fernandez-Pinero J."/>
            <person name="Briones V."/>
            <person name="Arias M."/>
        </authorList>
    </citation>
    <scope>NUCLEOTIDE SEQUENCE [LARGE SCALE GENOMIC DNA]</scope>
    <source>
        <strain evidence="18">ASFV/LT14/1490</strain>
    </source>
</reference>
<name>A0A1C6ZYU4_ASF</name>
<evidence type="ECO:0000313" key="26">
    <source>
        <dbReference type="EMBL" id="QIM06980.1"/>
    </source>
</evidence>
<evidence type="ECO:0000313" key="58">
    <source>
        <dbReference type="Proteomes" id="UP000324915"/>
    </source>
</evidence>
<evidence type="ECO:0000313" key="11">
    <source>
        <dbReference type="EMBL" id="CAD2068434.1"/>
    </source>
</evidence>
<dbReference type="EMBL" id="KX354450">
    <property type="protein sequence ID" value="AOO54409.1"/>
    <property type="molecule type" value="Genomic_DNA"/>
</dbReference>
<reference evidence="3" key="3">
    <citation type="journal article" date="2016" name="Genome Announc.">
        <title>Complete genome sequence of an African swine fever virus isolate from Sardinia, Italy.</title>
        <authorList>
            <person name="Granberg F."/>
            <person name="Torresi C."/>
            <person name="Oggiano A."/>
            <person name="Malmberg M."/>
            <person name="Iscaro C."/>
            <person name="De Mia G.M."/>
            <person name="Sandor B."/>
        </authorList>
    </citation>
    <scope>NUCLEOTIDE SEQUENCE [LARGE SCALE GENOMIC DNA]</scope>
    <source>
        <strain evidence="3">47/Ss/2008</strain>
    </source>
</reference>
<evidence type="ECO:0000313" key="43">
    <source>
        <dbReference type="EMBL" id="QPL11800.1"/>
    </source>
</evidence>
<evidence type="ECO:0000313" key="3">
    <source>
        <dbReference type="EMBL" id="AOO54409.1"/>
    </source>
</evidence>
<dbReference type="EMBL" id="MN270973">
    <property type="protein sequence ID" value="QIM07683.1"/>
    <property type="molecule type" value="Genomic_DNA"/>
</dbReference>
<dbReference type="GeneID" id="41902129"/>
<dbReference type="EMBL" id="MT847623">
    <property type="protein sequence ID" value="QOW03209.1"/>
    <property type="molecule type" value="Genomic_DNA"/>
</dbReference>
<evidence type="ECO:0000313" key="65">
    <source>
        <dbReference type="Proteomes" id="UP000502194"/>
    </source>
</evidence>
<dbReference type="Proteomes" id="UP000510925">
    <property type="component" value="Segment"/>
</dbReference>
<reference evidence="20 61" key="12">
    <citation type="journal article" date="2019" name="Viruses">
        <title>A Simple Method for Sample Preparation to Facilitate Efficient Whole-Genome Sequencing of African Swine Fever Virus.</title>
        <authorList>
            <person name="Olasz F."/>
            <person name="Meszaros I."/>
            <person name="Marton S."/>
            <person name="Kajan G.L."/>
            <person name="Tamas V."/>
            <person name="Locsmandi G."/>
            <person name="Magyar T."/>
            <person name="Balint A."/>
            <person name="Banyai K."/>
            <person name="Zadori Z."/>
        </authorList>
    </citation>
    <scope>NUCLEOTIDE SEQUENCE [LARGE SCALE GENOMIC DNA]</scope>
    <source>
        <strain evidence="20 61">ASFV_HU_2018</strain>
    </source>
</reference>
<dbReference type="EMBL" id="MK628478">
    <property type="protein sequence ID" value="QEY87878.1"/>
    <property type="molecule type" value="Genomic_DNA"/>
</dbReference>
<dbReference type="Proteomes" id="UP000307568">
    <property type="component" value="Segment"/>
</dbReference>
<dbReference type="Proteomes" id="UP000593931">
    <property type="component" value="Segment"/>
</dbReference>
<evidence type="ECO:0000313" key="30">
    <source>
        <dbReference type="EMBL" id="QIM07916.1"/>
    </source>
</evidence>
<evidence type="ECO:0000313" key="24">
    <source>
        <dbReference type="EMBL" id="QIE07026.1"/>
    </source>
</evidence>
<reference evidence="11 56" key="1">
    <citation type="journal article" date="2011" name="Emerg. Infect. Dis.">
        <title>Genomic analysis of highly virulent Georgia 2007/1 isolate of African swine fever virus.</title>
        <authorList>
            <person name="Chapman D.A."/>
            <person name="Darby A.C."/>
            <person name="Da Silva M."/>
            <person name="Upton C."/>
            <person name="Radford A.D."/>
            <person name="Dixon L.K."/>
        </authorList>
    </citation>
    <scope>NUCLEOTIDE SEQUENCE [LARGE SCALE GENOMIC DNA]</scope>
    <source>
        <strain evidence="11">ASFV Georgia 2007/1</strain>
    </source>
</reference>
<dbReference type="EMBL" id="MK940252">
    <property type="protein sequence ID" value="QIA61486.1"/>
    <property type="molecule type" value="Genomic_DNA"/>
</dbReference>
<evidence type="ECO:0000313" key="54">
    <source>
        <dbReference type="EMBL" id="VVW94151.1"/>
    </source>
</evidence>
<dbReference type="Proteomes" id="UP000271267">
    <property type="component" value="Segment"/>
</dbReference>
<dbReference type="EMBL" id="LR536725">
    <property type="protein sequence ID" value="VFV48006.1"/>
    <property type="molecule type" value="Genomic_DNA"/>
</dbReference>
<dbReference type="EMBL" id="MW656282">
    <property type="protein sequence ID" value="QST88156.1"/>
    <property type="molecule type" value="Genomic_DNA"/>
</dbReference>
<protein>
    <submittedName>
        <fullName evidence="4 16">ACD_01020</fullName>
    </submittedName>
    <submittedName>
        <fullName evidence="10">ASFV G ACD 01020 CDS protein</fullName>
    </submittedName>
    <submittedName>
        <fullName evidence="20">ASFV G ACD 01020 protein</fullName>
    </submittedName>
    <submittedName>
        <fullName evidence="8">ASFV-G-ACD-01020</fullName>
    </submittedName>
    <submittedName>
        <fullName evidence="2">ASFV26544 01020</fullName>
    </submittedName>
    <submittedName>
        <fullName evidence="7 37">ASFV_G_ACD_01020</fullName>
    </submittedName>
</protein>
<dbReference type="EMBL" id="MN270971">
    <property type="protein sequence ID" value="QIM07215.1"/>
    <property type="molecule type" value="Genomic_DNA"/>
</dbReference>
<dbReference type="Proteomes" id="UP000500898">
    <property type="component" value="Segment"/>
</dbReference>
<dbReference type="Proteomes" id="UP000275431">
    <property type="component" value="Segment"/>
</dbReference>
<dbReference type="EMBL" id="MT932579">
    <property type="protein sequence ID" value="QPL12017.1"/>
    <property type="molecule type" value="Genomic_DNA"/>
</dbReference>
<evidence type="ECO:0000313" key="51">
    <source>
        <dbReference type="EMBL" id="SPS73495.1"/>
    </source>
</evidence>
<reference evidence="62 64" key="21">
    <citation type="journal article" date="2020" name="Transbound. Emerg. Dis.">
        <title>The evolution of African swine fever virus in Sardinia (1978 to 2014) as revealed by whole genome sequencing and comparative analysis.</title>
        <authorList>
            <person name="Torresi C."/>
            <person name="Fiori M."/>
            <person name="Bertolotti L."/>
            <person name="Floris M."/>
            <person name="Colitti B."/>
            <person name="Giammarioli M."/>
            <person name="Dei Giudici S."/>
            <person name="Oggiano A."/>
            <person name="Malmberg M."/>
            <person name="De Mia G.M."/>
            <person name="Belak S."/>
            <person name="Granberg F."/>
        </authorList>
    </citation>
    <scope>NUCLEOTIDE SEQUENCE [LARGE SCALE GENOMIC DNA]</scope>
    <source>
        <strain evidence="27">139/Nu/1981</strain>
        <strain evidence="28">140/Or/1985</strain>
        <strain evidence="30">141/Nu/1990</strain>
        <strain evidence="31">142/Nu/1995</strain>
        <strain evidence="36">22653/Ca/2014</strain>
        <strain evidence="33">26/Ss/2004</strain>
        <strain evidence="25">56/Ca/1978</strain>
        <strain evidence="26">57/Ca/1979</strain>
        <strain evidence="32">60/Nu/1997</strain>
        <strain evidence="34">72407/Ss/2005</strain>
        <strain evidence="29">85/Ca/1985</strain>
        <strain evidence="35">97/Ot/2012</strain>
    </source>
</reference>
<dbReference type="EMBL" id="MT496893">
    <property type="protein sequence ID" value="QLF78600.1"/>
    <property type="molecule type" value="Genomic_DNA"/>
</dbReference>
<reference evidence="16 57" key="13">
    <citation type="submission" date="2019-03" db="EMBL/GenBank/DDBJ databases">
        <title>Genome comparison of African swine fever virus ASFV-wbBS01 strain and different from ASFV-SY18 from domestic pig.</title>
        <authorList>
            <person name="Zhaowen R."/>
            <person name="Huancheng G."/>
            <person name="Changchun T."/>
        </authorList>
    </citation>
    <scope>NUCLEOTIDE SEQUENCE [LARGE SCALE GENOMIC DNA]</scope>
    <source>
        <strain evidence="16">ASFV-wbBS01</strain>
    </source>
</reference>
<dbReference type="EMBL" id="MW306191">
    <property type="protein sequence ID" value="QUQ60357.1"/>
    <property type="molecule type" value="Genomic_DNA"/>
</dbReference>
<dbReference type="EMBL" id="LR899193">
    <property type="protein sequence ID" value="CAD7112583.1"/>
    <property type="molecule type" value="Genomic_DNA"/>
</dbReference>
<evidence type="ECO:0000313" key="19">
    <source>
        <dbReference type="EMBL" id="QGJ83434.1"/>
    </source>
</evidence>
<dbReference type="EMBL" id="MW306190">
    <property type="protein sequence ID" value="QUQ60177.1"/>
    <property type="molecule type" value="Genomic_DNA"/>
</dbReference>
<dbReference type="EMBL" id="LR722599">
    <property type="protein sequence ID" value="VVW94144.1"/>
    <property type="molecule type" value="Genomic_DNA"/>
</dbReference>
<dbReference type="EMBL" id="MH910495">
    <property type="protein sequence ID" value="AZP54120.1"/>
    <property type="molecule type" value="Genomic_DNA"/>
</dbReference>
<dbReference type="EMBL" id="MK333180">
    <property type="protein sequence ID" value="QBH90560.1"/>
    <property type="molecule type" value="Genomic_DNA"/>
</dbReference>
<evidence type="ECO:0000313" key="57">
    <source>
        <dbReference type="Proteomes" id="UP000316600"/>
    </source>
</evidence>
<evidence type="ECO:0000313" key="36">
    <source>
        <dbReference type="EMBL" id="QIM09316.1"/>
    </source>
</evidence>
<evidence type="ECO:0000313" key="16">
    <source>
        <dbReference type="EMBL" id="QDL88103.1"/>
    </source>
</evidence>
<reference evidence="55" key="2">
    <citation type="submission" date="2014-07" db="EMBL/GenBank/DDBJ databases">
        <title>Complete genome sequence of African Swine Fever Virus strain 26544/OG10 isolated in Sardinia.</title>
        <authorList>
            <person name="Dei Giudici S."/>
            <person name="Bacciu D."/>
            <person name="Sanna G."/>
            <person name="Deligios M."/>
            <person name="Oggiano A."/>
        </authorList>
    </citation>
    <scope>NUCLEOTIDE SEQUENCE [LARGE SCALE GENOMIC DNA]</scope>
</reference>
<evidence type="ECO:0000313" key="68">
    <source>
        <dbReference type="Proteomes" id="UP000594604"/>
    </source>
</evidence>
<dbReference type="EMBL" id="MN270977">
    <property type="protein sequence ID" value="QIM08617.1"/>
    <property type="molecule type" value="Genomic_DNA"/>
</dbReference>
<dbReference type="EMBL" id="MT932578">
    <property type="protein sequence ID" value="QPL11800.1"/>
    <property type="molecule type" value="Genomic_DNA"/>
</dbReference>
<evidence type="ECO:0000313" key="22">
    <source>
        <dbReference type="EMBL" id="QID21236.1"/>
    </source>
</evidence>
<evidence type="ECO:0000313" key="35">
    <source>
        <dbReference type="EMBL" id="QIM09083.1"/>
    </source>
</evidence>
<reference evidence="53" key="17">
    <citation type="submission" date="2019-09" db="EMBL/GenBank/DDBJ databases">
        <authorList>
            <consortium name="IVD NGS Lab"/>
        </authorList>
    </citation>
    <scope>NUCLEOTIDE SEQUENCE [LARGE SCALE GENOMIC DNA]</scope>
    <source>
        <strain evidence="52">ASFV Belgium 2018/1</strain>
        <strain evidence="54">ASFV CzechRepublic 2017/1</strain>
        <strain evidence="11">ASFV Georgia 2007/1</strain>
        <strain evidence="13">ASFV Germany 2020/1</strain>
        <strain evidence="53">ASFV Moldova 2017/1</strain>
        <strain evidence="51">Estonia 2014</strain>
    </source>
</reference>
<evidence type="ECO:0000313" key="2">
    <source>
        <dbReference type="EMBL" id="AKM05536.1"/>
    </source>
</evidence>
<dbReference type="EMBL" id="KM102979">
    <property type="protein sequence ID" value="AKM05536.1"/>
    <property type="molecule type" value="Genomic_DNA"/>
</dbReference>
<dbReference type="EMBL" id="MK645909">
    <property type="protein sequence ID" value="QDL88103.1"/>
    <property type="molecule type" value="Genomic_DNA"/>
</dbReference>
<dbReference type="Proteomes" id="UP000422299">
    <property type="component" value="Segment"/>
</dbReference>
<evidence type="ECO:0000313" key="8">
    <source>
        <dbReference type="EMBL" id="AZP54120.1"/>
    </source>
</evidence>
<dbReference type="EMBL" id="MN270976">
    <property type="protein sequence ID" value="QIM08384.1"/>
    <property type="molecule type" value="Genomic_DNA"/>
</dbReference>
<dbReference type="EMBL" id="MN393476">
    <property type="protein sequence ID" value="QIE06863.1"/>
    <property type="molecule type" value="Genomic_DNA"/>
</dbReference>
<evidence type="ECO:0000313" key="28">
    <source>
        <dbReference type="EMBL" id="QIM07450.1"/>
    </source>
</evidence>
<evidence type="ECO:0000313" key="49">
    <source>
        <dbReference type="EMBL" id="QUQ60357.1"/>
    </source>
</evidence>
<evidence type="ECO:0000313" key="61">
    <source>
        <dbReference type="Proteomes" id="UP000428265"/>
    </source>
</evidence>
<evidence type="ECO:0000313" key="17">
    <source>
        <dbReference type="EMBL" id="QED90515.1"/>
    </source>
</evidence>
<reference evidence="18" key="14">
    <citation type="submission" date="2019-03" db="EMBL/GenBank/DDBJ databases">
        <authorList>
            <person name="Cano-Gomez C."/>
            <person name="Arias M."/>
            <person name="Gallardo C."/>
            <person name="Fernandez-Pinero J."/>
        </authorList>
    </citation>
    <scope>NUCLEOTIDE SEQUENCE</scope>
    <source>
        <strain evidence="18">ASFV/LT14/1490</strain>
    </source>
</reference>
<evidence type="ECO:0000313" key="32">
    <source>
        <dbReference type="EMBL" id="QIM08384.1"/>
    </source>
</evidence>
<dbReference type="Proteomes" id="UP000680325">
    <property type="component" value="Segment"/>
</dbReference>
<reference evidence="38" key="23">
    <citation type="journal article" date="2020" name="Viruses">
        <title>The Spillover of African Swine Fever in Western Poland Revealed Its Estimated Origin on the Basis of O174L, K145R, MGF 505-5R and IGR I73R/I329L Genomic Sequences.</title>
        <authorList>
            <person name="Mazur-Panasiuk N."/>
            <person name="Walczak M."/>
            <person name="Juszkiewicz M."/>
            <person name="Wozniakowski G."/>
        </authorList>
    </citation>
    <scope>NUCLEOTIDE SEQUENCE [LARGE SCALE GENOMIC DNA]</scope>
    <source>
        <strain evidence="40">Pol17_31177_O81</strain>
        <strain evidence="38">Pol17_55892_C754</strain>
        <strain evidence="39">Pol18_28298_O111</strain>
        <strain evidence="41">Pol19_53050_C1959/19</strain>
    </source>
</reference>
<evidence type="ECO:0000313" key="67">
    <source>
        <dbReference type="Proteomes" id="UP000510925"/>
    </source>
</evidence>
<reference evidence="12" key="28">
    <citation type="submission" date="2020-09" db="EMBL/GenBank/DDBJ databases">
        <authorList>
            <person name="Daniel Perez-Nunez"/>
            <person name="Eva Castillo-Rosa"/>
            <person name="Gonzalo Vigara-Astillero and Yolanda Revilla"/>
        </authorList>
    </citation>
    <scope>NUCLEOTIDE SEQUENCE</scope>
    <source>
        <strain evidence="12">Arm/07/CBM/c4</strain>
    </source>
</reference>
<evidence type="ECO:0000313" key="31">
    <source>
        <dbReference type="EMBL" id="QIM08151.1"/>
    </source>
</evidence>
<dbReference type="Proteomes" id="UP000502933">
    <property type="component" value="Segment"/>
</dbReference>
<dbReference type="Proteomes" id="UP000595256">
    <property type="component" value="Segment"/>
</dbReference>
<evidence type="ECO:0000313" key="45">
    <source>
        <dbReference type="EMBL" id="QSG73809.1"/>
    </source>
</evidence>
<evidence type="ECO:0000313" key="9">
    <source>
        <dbReference type="EMBL" id="AZP54300.1"/>
    </source>
</evidence>
<evidence type="ECO:0000313" key="7">
    <source>
        <dbReference type="EMBL" id="AYW34043.1"/>
    </source>
</evidence>
<reference evidence="63" key="24">
    <citation type="submission" date="2020-01" db="EMBL/GenBank/DDBJ databases">
        <authorList>
            <person name="Chastagner A."/>
            <person name="Le Potier M.-F."/>
            <person name="Pereira de Oliveira R."/>
        </authorList>
    </citation>
    <scope>NUCLEOTIDE SEQUENCE [LARGE SCALE GENOMIC DNA]</scope>
    <source>
        <strain evidence="63">Liv13/33</strain>
    </source>
</reference>
<evidence type="ECO:0000313" key="46">
    <source>
        <dbReference type="EMBL" id="QST88156.1"/>
    </source>
</evidence>
<dbReference type="Proteomes" id="UP000594644">
    <property type="component" value="Segment"/>
</dbReference>
<dbReference type="EMBL" id="MT847620">
    <property type="protein sequence ID" value="QOW02648.1"/>
    <property type="molecule type" value="Genomic_DNA"/>
</dbReference>
<dbReference type="EMBL" id="MG939588">
    <property type="protein sequence ID" value="AXZ96129.1"/>
    <property type="molecule type" value="Genomic_DNA"/>
</dbReference>
<dbReference type="Proteomes" id="UP000326051">
    <property type="component" value="Segment"/>
</dbReference>
<dbReference type="Proteomes" id="UP000501465">
    <property type="component" value="Segment"/>
</dbReference>
<evidence type="ECO:0000313" key="60">
    <source>
        <dbReference type="Proteomes" id="UP000422299"/>
    </source>
</evidence>